<evidence type="ECO:0000256" key="3">
    <source>
        <dbReference type="ARBA" id="ARBA00022553"/>
    </source>
</evidence>
<keyword evidence="4" id="KW-0808">Transferase</keyword>
<protein>
    <recommendedName>
        <fullName evidence="2">histidine kinase</fullName>
        <ecNumber evidence="2">2.7.13.3</ecNumber>
    </recommendedName>
</protein>
<gene>
    <name evidence="11" type="ORF">SacglDRAFT_00415</name>
</gene>
<evidence type="ECO:0000313" key="12">
    <source>
        <dbReference type="Proteomes" id="UP000005087"/>
    </source>
</evidence>
<dbReference type="GO" id="GO:0005524">
    <property type="term" value="F:ATP binding"/>
    <property type="evidence" value="ECO:0007669"/>
    <property type="project" value="UniProtKB-KW"/>
</dbReference>
<keyword evidence="9" id="KW-0472">Membrane</keyword>
<dbReference type="PANTHER" id="PTHR24421:SF10">
    <property type="entry name" value="NITRATE_NITRITE SENSOR PROTEIN NARQ"/>
    <property type="match status" value="1"/>
</dbReference>
<dbReference type="InterPro" id="IPR050482">
    <property type="entry name" value="Sensor_HK_TwoCompSys"/>
</dbReference>
<feature type="transmembrane region" description="Helical" evidence="9">
    <location>
        <begin position="134"/>
        <end position="157"/>
    </location>
</feature>
<dbReference type="GO" id="GO:0000155">
    <property type="term" value="F:phosphorelay sensor kinase activity"/>
    <property type="evidence" value="ECO:0007669"/>
    <property type="project" value="InterPro"/>
</dbReference>
<evidence type="ECO:0000256" key="7">
    <source>
        <dbReference type="ARBA" id="ARBA00022840"/>
    </source>
</evidence>
<sequence length="385" mass="41300">MSSTAERIVSRAWRVCAGLVLGALTSLPELLFCVLTGPALIAPLTRRWTFAGARWLAELERSRIARFLSSENSGDYGNDRAWRYLAARCVVGGLGAGVFVLTVLGALTGVVMLGQLLSGEAVGGGDDPRWYDPIAVVLGGTLLSFLAVQGLLGVAALDRALARHFFGPSDKERLRRRVRELTTTRAEVVEAVNTERRRIERDLHDGVQQSLVALGMVLGRARRALGSAPAPARVEELVRQAHEQSQHALNELREVTWRVYPIALETAGLEVALESLVERSTVPTSLTYALTERPDAATETVVYFVVSEAVTNAVKHSDCTRIEIEVFRNEKVITVRVTDDGVGGATPTGAGLSGLARRVAAADGTFAVESPVGGPTVVRAELPCA</sequence>
<evidence type="ECO:0000256" key="4">
    <source>
        <dbReference type="ARBA" id="ARBA00022679"/>
    </source>
</evidence>
<dbReference type="Gene3D" id="3.30.565.10">
    <property type="entry name" value="Histidine kinase-like ATPase, C-terminal domain"/>
    <property type="match status" value="1"/>
</dbReference>
<dbReference type="AlphaFoldDB" id="I1CXE5"/>
<dbReference type="HOGENOM" id="CLU_000445_20_2_11"/>
<dbReference type="SUPFAM" id="SSF55874">
    <property type="entry name" value="ATPase domain of HSP90 chaperone/DNA topoisomerase II/histidine kinase"/>
    <property type="match status" value="1"/>
</dbReference>
<reference evidence="11 12" key="1">
    <citation type="submission" date="2011-09" db="EMBL/GenBank/DDBJ databases">
        <authorList>
            <consortium name="US DOE Joint Genome Institute (JGI-PGF)"/>
            <person name="Lucas S."/>
            <person name="Han J."/>
            <person name="Lapidus A."/>
            <person name="Cheng J.-F."/>
            <person name="Goodwin L."/>
            <person name="Pitluck S."/>
            <person name="Peters L."/>
            <person name="Land M.L."/>
            <person name="Hauser L."/>
            <person name="Brambilla E."/>
            <person name="Klenk H.-P."/>
            <person name="Woyke T.J."/>
        </authorList>
    </citation>
    <scope>NUCLEOTIDE SEQUENCE [LARGE SCALE GENOMIC DNA]</scope>
    <source>
        <strain evidence="11 12">K62</strain>
    </source>
</reference>
<dbReference type="OrthoDB" id="5242012at2"/>
<dbReference type="Pfam" id="PF02518">
    <property type="entry name" value="HATPase_c"/>
    <property type="match status" value="1"/>
</dbReference>
<keyword evidence="12" id="KW-1185">Reference proteome</keyword>
<evidence type="ECO:0000313" key="11">
    <source>
        <dbReference type="EMBL" id="EIE97369.1"/>
    </source>
</evidence>
<evidence type="ECO:0000256" key="1">
    <source>
        <dbReference type="ARBA" id="ARBA00000085"/>
    </source>
</evidence>
<keyword evidence="9" id="KW-1133">Transmembrane helix</keyword>
<reference evidence="12" key="2">
    <citation type="submission" date="2012-01" db="EMBL/GenBank/DDBJ databases">
        <title>Noncontiguous Finished sequence of chromosome of Saccharomonospora glauca K62.</title>
        <authorList>
            <consortium name="US DOE Joint Genome Institute"/>
            <person name="Lucas S."/>
            <person name="Han J."/>
            <person name="Lapidus A."/>
            <person name="Cheng J.-F."/>
            <person name="Goodwin L."/>
            <person name="Pitluck S."/>
            <person name="Peters L."/>
            <person name="Mikhailova N."/>
            <person name="Held B."/>
            <person name="Detter J.C."/>
            <person name="Han C."/>
            <person name="Tapia R."/>
            <person name="Land M."/>
            <person name="Hauser L."/>
            <person name="Kyrpides N."/>
            <person name="Ivanova N."/>
            <person name="Pagani I."/>
            <person name="Brambilla E.-M."/>
            <person name="Klenk H.-P."/>
            <person name="Woyke T."/>
        </authorList>
    </citation>
    <scope>NUCLEOTIDE SEQUENCE [LARGE SCALE GENOMIC DNA]</scope>
    <source>
        <strain evidence="12">K62</strain>
    </source>
</reference>
<dbReference type="RefSeq" id="WP_005461301.1">
    <property type="nucleotide sequence ID" value="NZ_CM001484.1"/>
</dbReference>
<dbReference type="STRING" id="928724.SacglDRAFT_00415"/>
<dbReference type="InterPro" id="IPR003594">
    <property type="entry name" value="HATPase_dom"/>
</dbReference>
<keyword evidence="6 11" id="KW-0418">Kinase</keyword>
<dbReference type="Proteomes" id="UP000005087">
    <property type="component" value="Chromosome"/>
</dbReference>
<dbReference type="PANTHER" id="PTHR24421">
    <property type="entry name" value="NITRATE/NITRITE SENSOR PROTEIN NARX-RELATED"/>
    <property type="match status" value="1"/>
</dbReference>
<dbReference type="EMBL" id="CM001484">
    <property type="protein sequence ID" value="EIE97369.1"/>
    <property type="molecule type" value="Genomic_DNA"/>
</dbReference>
<dbReference type="InterPro" id="IPR036890">
    <property type="entry name" value="HATPase_C_sf"/>
</dbReference>
<keyword evidence="8" id="KW-0902">Two-component regulatory system</keyword>
<evidence type="ECO:0000256" key="5">
    <source>
        <dbReference type="ARBA" id="ARBA00022741"/>
    </source>
</evidence>
<comment type="catalytic activity">
    <reaction evidence="1">
        <text>ATP + protein L-histidine = ADP + protein N-phospho-L-histidine.</text>
        <dbReference type="EC" id="2.7.13.3"/>
    </reaction>
</comment>
<keyword evidence="7" id="KW-0067">ATP-binding</keyword>
<organism evidence="11 12">
    <name type="scientific">Saccharomonospora glauca K62</name>
    <dbReference type="NCBI Taxonomy" id="928724"/>
    <lineage>
        <taxon>Bacteria</taxon>
        <taxon>Bacillati</taxon>
        <taxon>Actinomycetota</taxon>
        <taxon>Actinomycetes</taxon>
        <taxon>Pseudonocardiales</taxon>
        <taxon>Pseudonocardiaceae</taxon>
        <taxon>Saccharomonospora</taxon>
    </lineage>
</organism>
<accession>I1CXE5</accession>
<evidence type="ECO:0000256" key="2">
    <source>
        <dbReference type="ARBA" id="ARBA00012438"/>
    </source>
</evidence>
<dbReference type="eggNOG" id="COG4585">
    <property type="taxonomic scope" value="Bacteria"/>
</dbReference>
<keyword evidence="3" id="KW-0597">Phosphoprotein</keyword>
<evidence type="ECO:0000259" key="10">
    <source>
        <dbReference type="SMART" id="SM00387"/>
    </source>
</evidence>
<dbReference type="GO" id="GO:0016020">
    <property type="term" value="C:membrane"/>
    <property type="evidence" value="ECO:0007669"/>
    <property type="project" value="InterPro"/>
</dbReference>
<dbReference type="SMART" id="SM00387">
    <property type="entry name" value="HATPase_c"/>
    <property type="match status" value="1"/>
</dbReference>
<evidence type="ECO:0000256" key="8">
    <source>
        <dbReference type="ARBA" id="ARBA00023012"/>
    </source>
</evidence>
<dbReference type="InterPro" id="IPR011712">
    <property type="entry name" value="Sig_transdc_His_kin_sub3_dim/P"/>
</dbReference>
<evidence type="ECO:0000256" key="6">
    <source>
        <dbReference type="ARBA" id="ARBA00022777"/>
    </source>
</evidence>
<feature type="domain" description="Histidine kinase/HSP90-like ATPase" evidence="10">
    <location>
        <begin position="297"/>
        <end position="385"/>
    </location>
</feature>
<dbReference type="GO" id="GO:0046983">
    <property type="term" value="F:protein dimerization activity"/>
    <property type="evidence" value="ECO:0007669"/>
    <property type="project" value="InterPro"/>
</dbReference>
<dbReference type="CDD" id="cd16917">
    <property type="entry name" value="HATPase_UhpB-NarQ-NarX-like"/>
    <property type="match status" value="1"/>
</dbReference>
<proteinExistence type="predicted"/>
<feature type="transmembrane region" description="Helical" evidence="9">
    <location>
        <begin position="90"/>
        <end position="114"/>
    </location>
</feature>
<dbReference type="Gene3D" id="1.20.5.1930">
    <property type="match status" value="1"/>
</dbReference>
<feature type="transmembrane region" description="Helical" evidence="9">
    <location>
        <begin position="12"/>
        <end position="41"/>
    </location>
</feature>
<name>I1CXE5_9PSEU</name>
<keyword evidence="9" id="KW-0812">Transmembrane</keyword>
<keyword evidence="5" id="KW-0547">Nucleotide-binding</keyword>
<dbReference type="EC" id="2.7.13.3" evidence="2"/>
<evidence type="ECO:0000256" key="9">
    <source>
        <dbReference type="SAM" id="Phobius"/>
    </source>
</evidence>
<dbReference type="Pfam" id="PF07730">
    <property type="entry name" value="HisKA_3"/>
    <property type="match status" value="1"/>
</dbReference>